<evidence type="ECO:0000256" key="6">
    <source>
        <dbReference type="ARBA" id="ARBA00023211"/>
    </source>
</evidence>
<keyword evidence="5" id="KW-0460">Magnesium</keyword>
<accession>A0A1Y2EXI7</accession>
<dbReference type="RefSeq" id="XP_040722584.1">
    <property type="nucleotide sequence ID" value="XM_040870054.1"/>
</dbReference>
<dbReference type="OMA" id="DTWFFVA"/>
<dbReference type="OrthoDB" id="1695362at2759"/>
<dbReference type="AlphaFoldDB" id="A0A1Y2EXI7"/>
<dbReference type="GeneID" id="63786653"/>
<evidence type="ECO:0000313" key="9">
    <source>
        <dbReference type="Proteomes" id="UP000193685"/>
    </source>
</evidence>
<dbReference type="InterPro" id="IPR039121">
    <property type="entry name" value="NUDT19"/>
</dbReference>
<evidence type="ECO:0000256" key="1">
    <source>
        <dbReference type="ARBA" id="ARBA00001936"/>
    </source>
</evidence>
<keyword evidence="3" id="KW-0479">Metal-binding</keyword>
<dbReference type="GO" id="GO:0046872">
    <property type="term" value="F:metal ion binding"/>
    <property type="evidence" value="ECO:0007669"/>
    <property type="project" value="UniProtKB-KW"/>
</dbReference>
<dbReference type="InterPro" id="IPR000086">
    <property type="entry name" value="NUDIX_hydrolase_dom"/>
</dbReference>
<comment type="caution">
    <text evidence="8">The sequence shown here is derived from an EMBL/GenBank/DDBJ whole genome shotgun (WGS) entry which is preliminary data.</text>
</comment>
<keyword evidence="9" id="KW-1185">Reference proteome</keyword>
<evidence type="ECO:0000256" key="3">
    <source>
        <dbReference type="ARBA" id="ARBA00022723"/>
    </source>
</evidence>
<dbReference type="GO" id="GO:0005739">
    <property type="term" value="C:mitochondrion"/>
    <property type="evidence" value="ECO:0007669"/>
    <property type="project" value="TreeGrafter"/>
</dbReference>
<dbReference type="CDD" id="cd18870">
    <property type="entry name" value="NUDIX_AcylCoAdiphos_Nudt19"/>
    <property type="match status" value="1"/>
</dbReference>
<name>A0A1Y2EXI7_PROLT</name>
<dbReference type="PANTHER" id="PTHR12318:SF0">
    <property type="entry name" value="ACYL-COENZYME A DIPHOSPHATASE NUDT19"/>
    <property type="match status" value="1"/>
</dbReference>
<proteinExistence type="predicted"/>
<feature type="domain" description="Nudix hydrolase" evidence="7">
    <location>
        <begin position="9"/>
        <end position="228"/>
    </location>
</feature>
<evidence type="ECO:0000259" key="7">
    <source>
        <dbReference type="PROSITE" id="PS51462"/>
    </source>
</evidence>
<dbReference type="STRING" id="56484.A0A1Y2EXI7"/>
<dbReference type="InterPro" id="IPR015797">
    <property type="entry name" value="NUDIX_hydrolase-like_dom_sf"/>
</dbReference>
<gene>
    <name evidence="8" type="ORF">BCR37DRAFT_383405</name>
</gene>
<evidence type="ECO:0000256" key="2">
    <source>
        <dbReference type="ARBA" id="ARBA00001946"/>
    </source>
</evidence>
<evidence type="ECO:0000313" key="8">
    <source>
        <dbReference type="EMBL" id="ORY76321.1"/>
    </source>
</evidence>
<evidence type="ECO:0000256" key="4">
    <source>
        <dbReference type="ARBA" id="ARBA00022801"/>
    </source>
</evidence>
<dbReference type="GO" id="GO:0016818">
    <property type="term" value="F:hydrolase activity, acting on acid anhydrides, in phosphorus-containing anhydrides"/>
    <property type="evidence" value="ECO:0007669"/>
    <property type="project" value="InterPro"/>
</dbReference>
<dbReference type="Proteomes" id="UP000193685">
    <property type="component" value="Unassembled WGS sequence"/>
</dbReference>
<sequence>MSTQKIVKAIRPSACLIIVSPLAKRVQGYDYRIVLVRRNDKASFASAGVFPGGLLEPIDKVGTSSSDPAAQMVGASTTAVDAASLAPNQPNSIDNPSLEAFKRCAFRETFEETGILHTTPPIDFSKSGSRKQARQRANKSATEFYKMLEQGKAALPLNDVVYFSRWITPVMLPKRFDAHFFLHEVPSAQTLPARQDNSETLEISHFTPDEAIAAYRAGKIILFLPQLYILHDLALFKNRKDLFSADVRSRKVEAFLPDMSKQKGYVVLPGDELSGGEPGTLNRVAVEKIGDVIKPSLITRKNYPGLPNLDGKQTAESIAKL</sequence>
<keyword evidence="6" id="KW-0464">Manganese</keyword>
<dbReference type="SUPFAM" id="SSF55811">
    <property type="entry name" value="Nudix"/>
    <property type="match status" value="1"/>
</dbReference>
<dbReference type="PROSITE" id="PS51462">
    <property type="entry name" value="NUDIX"/>
    <property type="match status" value="1"/>
</dbReference>
<keyword evidence="4" id="KW-0378">Hydrolase</keyword>
<dbReference type="PANTHER" id="PTHR12318">
    <property type="entry name" value="TESTOSTERONE-REGULATED PROTEIN RP2"/>
    <property type="match status" value="1"/>
</dbReference>
<dbReference type="EMBL" id="MCFI01000023">
    <property type="protein sequence ID" value="ORY76321.1"/>
    <property type="molecule type" value="Genomic_DNA"/>
</dbReference>
<comment type="cofactor">
    <cofactor evidence="2">
        <name>Mg(2+)</name>
        <dbReference type="ChEBI" id="CHEBI:18420"/>
    </cofactor>
</comment>
<organism evidence="8 9">
    <name type="scientific">Protomyces lactucae-debilis</name>
    <dbReference type="NCBI Taxonomy" id="2754530"/>
    <lineage>
        <taxon>Eukaryota</taxon>
        <taxon>Fungi</taxon>
        <taxon>Dikarya</taxon>
        <taxon>Ascomycota</taxon>
        <taxon>Taphrinomycotina</taxon>
        <taxon>Taphrinomycetes</taxon>
        <taxon>Taphrinales</taxon>
        <taxon>Protomycetaceae</taxon>
        <taxon>Protomyces</taxon>
    </lineage>
</organism>
<dbReference type="Gene3D" id="3.90.79.10">
    <property type="entry name" value="Nucleoside Triphosphate Pyrophosphohydrolase"/>
    <property type="match status" value="1"/>
</dbReference>
<comment type="cofactor">
    <cofactor evidence="1">
        <name>Mn(2+)</name>
        <dbReference type="ChEBI" id="CHEBI:29035"/>
    </cofactor>
</comment>
<evidence type="ECO:0000256" key="5">
    <source>
        <dbReference type="ARBA" id="ARBA00022842"/>
    </source>
</evidence>
<protein>
    <recommendedName>
        <fullName evidence="7">Nudix hydrolase domain-containing protein</fullName>
    </recommendedName>
</protein>
<reference evidence="8 9" key="1">
    <citation type="submission" date="2016-07" db="EMBL/GenBank/DDBJ databases">
        <title>Pervasive Adenine N6-methylation of Active Genes in Fungi.</title>
        <authorList>
            <consortium name="DOE Joint Genome Institute"/>
            <person name="Mondo S.J."/>
            <person name="Dannebaum R.O."/>
            <person name="Kuo R.C."/>
            <person name="Labutti K."/>
            <person name="Haridas S."/>
            <person name="Kuo A."/>
            <person name="Salamov A."/>
            <person name="Ahrendt S.R."/>
            <person name="Lipzen A."/>
            <person name="Sullivan W."/>
            <person name="Andreopoulos W.B."/>
            <person name="Clum A."/>
            <person name="Lindquist E."/>
            <person name="Daum C."/>
            <person name="Ramamoorthy G.K."/>
            <person name="Gryganskyi A."/>
            <person name="Culley D."/>
            <person name="Magnuson J.K."/>
            <person name="James T.Y."/>
            <person name="O'Malley M.A."/>
            <person name="Stajich J.E."/>
            <person name="Spatafora J.W."/>
            <person name="Visel A."/>
            <person name="Grigoriev I.V."/>
        </authorList>
    </citation>
    <scope>NUCLEOTIDE SEQUENCE [LARGE SCALE GENOMIC DNA]</scope>
    <source>
        <strain evidence="8 9">12-1054</strain>
    </source>
</reference>